<dbReference type="Proteomes" id="UP001371456">
    <property type="component" value="Unassembled WGS sequence"/>
</dbReference>
<dbReference type="GO" id="GO:0019843">
    <property type="term" value="F:rRNA binding"/>
    <property type="evidence" value="ECO:0007669"/>
    <property type="project" value="UniProtKB-KW"/>
</dbReference>
<evidence type="ECO:0000256" key="6">
    <source>
        <dbReference type="ARBA" id="ARBA00022679"/>
    </source>
</evidence>
<protein>
    <recommendedName>
        <fullName evidence="14">Nucleolar essential protein</fullName>
    </recommendedName>
</protein>
<keyword evidence="4" id="KW-0698">rRNA processing</keyword>
<keyword evidence="10" id="KW-0539">Nucleus</keyword>
<dbReference type="FunFam" id="3.40.1280.10:FF:000003">
    <property type="entry name" value="Ribosomal RNA small subunit methyltransferase"/>
    <property type="match status" value="1"/>
</dbReference>
<dbReference type="Gene3D" id="3.40.1280.10">
    <property type="match status" value="1"/>
</dbReference>
<keyword evidence="13" id="KW-1185">Reference proteome</keyword>
<evidence type="ECO:0000256" key="2">
    <source>
        <dbReference type="ARBA" id="ARBA00008115"/>
    </source>
</evidence>
<organism evidence="12 13">
    <name type="scientific">Solanum bulbocastanum</name>
    <name type="common">Wild potato</name>
    <dbReference type="NCBI Taxonomy" id="147425"/>
    <lineage>
        <taxon>Eukaryota</taxon>
        <taxon>Viridiplantae</taxon>
        <taxon>Streptophyta</taxon>
        <taxon>Embryophyta</taxon>
        <taxon>Tracheophyta</taxon>
        <taxon>Spermatophyta</taxon>
        <taxon>Magnoliopsida</taxon>
        <taxon>eudicotyledons</taxon>
        <taxon>Gunneridae</taxon>
        <taxon>Pentapetalae</taxon>
        <taxon>asterids</taxon>
        <taxon>lamiids</taxon>
        <taxon>Solanales</taxon>
        <taxon>Solanaceae</taxon>
        <taxon>Solanoideae</taxon>
        <taxon>Solaneae</taxon>
        <taxon>Solanum</taxon>
    </lineage>
</organism>
<comment type="similarity">
    <text evidence="2">Belongs to the class IV-like SAM-binding methyltransferase superfamily. RNA methyltransferase NEP1 family.</text>
</comment>
<evidence type="ECO:0000256" key="1">
    <source>
        <dbReference type="ARBA" id="ARBA00004604"/>
    </source>
</evidence>
<evidence type="ECO:0000256" key="11">
    <source>
        <dbReference type="SAM" id="MobiDB-lite"/>
    </source>
</evidence>
<dbReference type="CDD" id="cd18088">
    <property type="entry name" value="Nep1-like"/>
    <property type="match status" value="1"/>
</dbReference>
<evidence type="ECO:0000256" key="10">
    <source>
        <dbReference type="ARBA" id="ARBA00023242"/>
    </source>
</evidence>
<dbReference type="PANTHER" id="PTHR12636:SF5">
    <property type="entry name" value="RIBOSOMAL RNA SMALL SUBUNIT METHYLTRANSFERASE NEP1"/>
    <property type="match status" value="1"/>
</dbReference>
<feature type="compositionally biased region" description="Basic and acidic residues" evidence="11">
    <location>
        <begin position="34"/>
        <end position="47"/>
    </location>
</feature>
<evidence type="ECO:0000256" key="9">
    <source>
        <dbReference type="ARBA" id="ARBA00022884"/>
    </source>
</evidence>
<evidence type="ECO:0000256" key="3">
    <source>
        <dbReference type="ARBA" id="ARBA00022517"/>
    </source>
</evidence>
<keyword evidence="8" id="KW-0699">rRNA-binding</keyword>
<comment type="subcellular location">
    <subcellularLocation>
        <location evidence="1">Nucleus</location>
        <location evidence="1">Nucleolus</location>
    </subcellularLocation>
</comment>
<dbReference type="InterPro" id="IPR005304">
    <property type="entry name" value="Rbsml_bgen_MeTrfase_EMG1/NEP1"/>
</dbReference>
<dbReference type="InterPro" id="IPR029028">
    <property type="entry name" value="Alpha/beta_knot_MTases"/>
</dbReference>
<dbReference type="InterPro" id="IPR029026">
    <property type="entry name" value="tRNA_m1G_MTases_N"/>
</dbReference>
<evidence type="ECO:0000256" key="8">
    <source>
        <dbReference type="ARBA" id="ARBA00022730"/>
    </source>
</evidence>
<dbReference type="AlphaFoldDB" id="A0AAN8T687"/>
<accession>A0AAN8T687</accession>
<keyword evidence="7" id="KW-0949">S-adenosyl-L-methionine</keyword>
<name>A0AAN8T687_SOLBU</name>
<keyword evidence="6" id="KW-0808">Transferase</keyword>
<comment type="caution">
    <text evidence="12">The sequence shown here is derived from an EMBL/GenBank/DDBJ whole genome shotgun (WGS) entry which is preliminary data.</text>
</comment>
<dbReference type="PANTHER" id="PTHR12636">
    <property type="entry name" value="NEP1/MRA1"/>
    <property type="match status" value="1"/>
</dbReference>
<feature type="compositionally biased region" description="Acidic residues" evidence="11">
    <location>
        <begin position="20"/>
        <end position="33"/>
    </location>
</feature>
<dbReference type="Pfam" id="PF03587">
    <property type="entry name" value="EMG1"/>
    <property type="match status" value="2"/>
</dbReference>
<evidence type="ECO:0000256" key="7">
    <source>
        <dbReference type="ARBA" id="ARBA00022691"/>
    </source>
</evidence>
<dbReference type="EMBL" id="JBANQN010000008">
    <property type="protein sequence ID" value="KAK6782598.1"/>
    <property type="molecule type" value="Genomic_DNA"/>
</dbReference>
<keyword evidence="5" id="KW-0489">Methyltransferase</keyword>
<evidence type="ECO:0000313" key="13">
    <source>
        <dbReference type="Proteomes" id="UP001371456"/>
    </source>
</evidence>
<dbReference type="GO" id="GO:0032040">
    <property type="term" value="C:small-subunit processome"/>
    <property type="evidence" value="ECO:0007669"/>
    <property type="project" value="TreeGrafter"/>
</dbReference>
<evidence type="ECO:0000313" key="12">
    <source>
        <dbReference type="EMBL" id="KAK6782598.1"/>
    </source>
</evidence>
<feature type="compositionally biased region" description="Basic residues" evidence="11">
    <location>
        <begin position="1"/>
        <end position="15"/>
    </location>
</feature>
<feature type="region of interest" description="Disordered" evidence="11">
    <location>
        <begin position="1"/>
        <end position="47"/>
    </location>
</feature>
<evidence type="ECO:0008006" key="14">
    <source>
        <dbReference type="Google" id="ProtNLM"/>
    </source>
</evidence>
<gene>
    <name evidence="12" type="ORF">RDI58_020394</name>
</gene>
<sequence>MVRAYKVKGEKRKKKGENYDKEEEIEVPLEEEESTKRMKTEHTAADTEAAERVVDLLSGIPVVAADQTNKAGVIFIIERASLEIAKIGKTYQLLNSDEHSNFLKKNGRNPSDYRPDIAHQINGNQQEVDGSNFCQLFVEMGGGMSWSDSECVLELGSIDGIAAMLSILDSRVNKAGRLKALYVRTEKGVLFEVKPHVRIPRTFKRFAGIMLQLLQKLSITAVGKREKLLRVIKNPVTQYLPIDCRKIGFSHSSEKLVDIQDYVNGVNNDTNLVFVVGAMAHGKIDKDYVEDYLSISDYPLSAAYCISMITNAMERKWKIL</sequence>
<keyword evidence="3" id="KW-0690">Ribosome biogenesis</keyword>
<dbReference type="GO" id="GO:0070037">
    <property type="term" value="F:rRNA (pseudouridine) methyltransferase activity"/>
    <property type="evidence" value="ECO:0007669"/>
    <property type="project" value="InterPro"/>
</dbReference>
<dbReference type="GO" id="GO:0070475">
    <property type="term" value="P:rRNA base methylation"/>
    <property type="evidence" value="ECO:0007669"/>
    <property type="project" value="InterPro"/>
</dbReference>
<keyword evidence="9" id="KW-0694">RNA-binding</keyword>
<evidence type="ECO:0000256" key="5">
    <source>
        <dbReference type="ARBA" id="ARBA00022603"/>
    </source>
</evidence>
<evidence type="ECO:0000256" key="4">
    <source>
        <dbReference type="ARBA" id="ARBA00022552"/>
    </source>
</evidence>
<proteinExistence type="inferred from homology"/>
<dbReference type="SUPFAM" id="SSF75217">
    <property type="entry name" value="alpha/beta knot"/>
    <property type="match status" value="2"/>
</dbReference>
<reference evidence="12 13" key="1">
    <citation type="submission" date="2024-02" db="EMBL/GenBank/DDBJ databases">
        <title>de novo genome assembly of Solanum bulbocastanum strain 11H21.</title>
        <authorList>
            <person name="Hosaka A.J."/>
        </authorList>
    </citation>
    <scope>NUCLEOTIDE SEQUENCE [LARGE SCALE GENOMIC DNA]</scope>
    <source>
        <tissue evidence="12">Young leaves</tissue>
    </source>
</reference>